<dbReference type="SMART" id="SM00992">
    <property type="entry name" value="YccV-like"/>
    <property type="match status" value="1"/>
</dbReference>
<dbReference type="InterPro" id="IPR036623">
    <property type="entry name" value="Hemimethylated_DNA-bd_sf"/>
</dbReference>
<reference evidence="2" key="1">
    <citation type="journal article" date="2020" name="G3 (Bethesda)">
        <title>High-Quality Assemblies for Three Invasive Social Wasps from the &lt;i&gt;Vespula&lt;/i&gt; Genus.</title>
        <authorList>
            <person name="Harrop T.W.R."/>
            <person name="Guhlin J."/>
            <person name="McLaughlin G.M."/>
            <person name="Permina E."/>
            <person name="Stockwell P."/>
            <person name="Gilligan J."/>
            <person name="Le Lec M.F."/>
            <person name="Gruber M.A.M."/>
            <person name="Quinn O."/>
            <person name="Lovegrove M."/>
            <person name="Duncan E.J."/>
            <person name="Remnant E.J."/>
            <person name="Van Eeckhoven J."/>
            <person name="Graham B."/>
            <person name="Knapp R.A."/>
            <person name="Langford K.W."/>
            <person name="Kronenberg Z."/>
            <person name="Press M.O."/>
            <person name="Eacker S.M."/>
            <person name="Wilson-Rankin E.E."/>
            <person name="Purcell J."/>
            <person name="Lester P.J."/>
            <person name="Dearden P.K."/>
        </authorList>
    </citation>
    <scope>NUCLEOTIDE SEQUENCE</scope>
    <source>
        <strain evidence="2">Marl-1</strain>
    </source>
</reference>
<dbReference type="GO" id="GO:0003677">
    <property type="term" value="F:DNA binding"/>
    <property type="evidence" value="ECO:0007669"/>
    <property type="project" value="InterPro"/>
</dbReference>
<dbReference type="EMBL" id="JACSEA010000002">
    <property type="protein sequence ID" value="KAF7407279.1"/>
    <property type="molecule type" value="Genomic_DNA"/>
</dbReference>
<accession>A0A834KM01</accession>
<organism evidence="2 3">
    <name type="scientific">Vespula vulgaris</name>
    <name type="common">Yellow jacket</name>
    <name type="synonym">Wasp</name>
    <dbReference type="NCBI Taxonomy" id="7454"/>
    <lineage>
        <taxon>Eukaryota</taxon>
        <taxon>Metazoa</taxon>
        <taxon>Ecdysozoa</taxon>
        <taxon>Arthropoda</taxon>
        <taxon>Hexapoda</taxon>
        <taxon>Insecta</taxon>
        <taxon>Pterygota</taxon>
        <taxon>Neoptera</taxon>
        <taxon>Endopterygota</taxon>
        <taxon>Hymenoptera</taxon>
        <taxon>Apocrita</taxon>
        <taxon>Aculeata</taxon>
        <taxon>Vespoidea</taxon>
        <taxon>Vespidae</taxon>
        <taxon>Vespinae</taxon>
        <taxon>Vespula</taxon>
    </lineage>
</organism>
<dbReference type="InterPro" id="IPR036047">
    <property type="entry name" value="F-box-like_dom_sf"/>
</dbReference>
<dbReference type="Pfam" id="PF08755">
    <property type="entry name" value="YccV-like"/>
    <property type="match status" value="1"/>
</dbReference>
<dbReference type="Gene3D" id="2.30.30.390">
    <property type="entry name" value="Hemimethylated DNA-binding domain"/>
    <property type="match status" value="1"/>
</dbReference>
<gene>
    <name evidence="2" type="ORF">HZH66_001816</name>
</gene>
<dbReference type="PANTHER" id="PTHR31350:SF21">
    <property type="entry name" value="F-BOX ONLY PROTEIN 21"/>
    <property type="match status" value="1"/>
</dbReference>
<dbReference type="AlphaFoldDB" id="A0A834KM01"/>
<dbReference type="Pfam" id="PF13369">
    <property type="entry name" value="Transglut_core2"/>
    <property type="match status" value="1"/>
</dbReference>
<dbReference type="PANTHER" id="PTHR31350">
    <property type="entry name" value="SI:DKEY-261L7.2"/>
    <property type="match status" value="1"/>
</dbReference>
<evidence type="ECO:0000259" key="1">
    <source>
        <dbReference type="SMART" id="SM00992"/>
    </source>
</evidence>
<name>A0A834KM01_VESVU</name>
<comment type="caution">
    <text evidence="2">The sequence shown here is derived from an EMBL/GenBank/DDBJ whole genome shotgun (WGS) entry which is preliminary data.</text>
</comment>
<dbReference type="Proteomes" id="UP000614350">
    <property type="component" value="Unassembled WGS sequence"/>
</dbReference>
<feature type="domain" description="Hemimethylated DNA-binding" evidence="1">
    <location>
        <begin position="492"/>
        <end position="585"/>
    </location>
</feature>
<protein>
    <recommendedName>
        <fullName evidence="1">Hemimethylated DNA-binding domain-containing protein</fullName>
    </recommendedName>
</protein>
<dbReference type="InterPro" id="IPR011722">
    <property type="entry name" value="Hemimethylated_DNA-bd_dom"/>
</dbReference>
<dbReference type="SUPFAM" id="SSF141255">
    <property type="entry name" value="YccV-like"/>
    <property type="match status" value="1"/>
</dbReference>
<dbReference type="SUPFAM" id="SSF81383">
    <property type="entry name" value="F-box domain"/>
    <property type="match status" value="1"/>
</dbReference>
<evidence type="ECO:0000313" key="2">
    <source>
        <dbReference type="EMBL" id="KAF7407279.1"/>
    </source>
</evidence>
<keyword evidence="3" id="KW-1185">Reference proteome</keyword>
<sequence length="608" mass="72207">MATDVITLIPGEIIECILENPNITFLDIIRFSMSCKHLYRTVKSNNKLWKVKYFQRWPLLKEYYEENNVELKVFNWLNEIQISIEIRRNLMHQLSLMSSKHYKREELSNSELKYLDPLFRPEQGAHQLSYYFLVDELINLINRPIIDTNLTYRYYAFIILRYLRQNYLTEEWQRFIHFPPNKQILEKGATIVAQWSQPERHVSYSYICSLLDDIANQTKNLLYERHPTHSIFSLPVEELLTWKYRNIDDNQWSTLETRQIMEALCEVLFQKLGFYGNSEMYYSSENSFIDRVLERKHGIPMTLAIIFESIARRLGVRCEPVSFPSHFLLRWKEKYNVPDPESIESFYIDVLNGGQFLTKKNCPRIGGISRCPIAKYNVHNPATAVEVVTRMAYNLDIAARQHIHLNGRATRIRSALELNYMMQPHDTTTILHLGRFYMLHQMDVSELVIMLQNVQKDLETREEVSLIQPMLQMFQKSHRSEEEIQPKRRTSKVKYAVGLIMTHKVDDNLCVITGWNTSCQPPVNWHQIEDSENLDQPFYNAFVDDGSSRYIPQEYLLLSTRPRMVNHYQIGHYFRYFKGTHYVPNEETSKEYPEDKEALENILKNYLN</sequence>
<proteinExistence type="predicted"/>
<dbReference type="NCBIfam" id="TIGR02097">
    <property type="entry name" value="yccV"/>
    <property type="match status" value="1"/>
</dbReference>
<evidence type="ECO:0000313" key="3">
    <source>
        <dbReference type="Proteomes" id="UP000614350"/>
    </source>
</evidence>
<dbReference type="InterPro" id="IPR032698">
    <property type="entry name" value="SirB1_N"/>
</dbReference>